<reference evidence="6 7" key="1">
    <citation type="journal article" date="2021" name="Nat. Plants">
        <title>The Taxus genome provides insights into paclitaxel biosynthesis.</title>
        <authorList>
            <person name="Xiong X."/>
            <person name="Gou J."/>
            <person name="Liao Q."/>
            <person name="Li Y."/>
            <person name="Zhou Q."/>
            <person name="Bi G."/>
            <person name="Li C."/>
            <person name="Du R."/>
            <person name="Wang X."/>
            <person name="Sun T."/>
            <person name="Guo L."/>
            <person name="Liang H."/>
            <person name="Lu P."/>
            <person name="Wu Y."/>
            <person name="Zhang Z."/>
            <person name="Ro D.K."/>
            <person name="Shang Y."/>
            <person name="Huang S."/>
            <person name="Yan J."/>
        </authorList>
    </citation>
    <scope>NUCLEOTIDE SEQUENCE [LARGE SCALE GENOMIC DNA]</scope>
    <source>
        <strain evidence="6">Ta-2019</strain>
    </source>
</reference>
<feature type="domain" description="RRM" evidence="5">
    <location>
        <begin position="107"/>
        <end position="207"/>
    </location>
</feature>
<dbReference type="EMBL" id="JAHRHJ020000005">
    <property type="protein sequence ID" value="KAH9314370.1"/>
    <property type="molecule type" value="Genomic_DNA"/>
</dbReference>
<dbReference type="InterPro" id="IPR035979">
    <property type="entry name" value="RBD_domain_sf"/>
</dbReference>
<organism evidence="6 7">
    <name type="scientific">Taxus chinensis</name>
    <name type="common">Chinese yew</name>
    <name type="synonym">Taxus wallichiana var. chinensis</name>
    <dbReference type="NCBI Taxonomy" id="29808"/>
    <lineage>
        <taxon>Eukaryota</taxon>
        <taxon>Viridiplantae</taxon>
        <taxon>Streptophyta</taxon>
        <taxon>Embryophyta</taxon>
        <taxon>Tracheophyta</taxon>
        <taxon>Spermatophyta</taxon>
        <taxon>Pinopsida</taxon>
        <taxon>Pinidae</taxon>
        <taxon>Conifers II</taxon>
        <taxon>Cupressales</taxon>
        <taxon>Taxaceae</taxon>
        <taxon>Taxus</taxon>
    </lineage>
</organism>
<dbReference type="InterPro" id="IPR000504">
    <property type="entry name" value="RRM_dom"/>
</dbReference>
<keyword evidence="7" id="KW-1185">Reference proteome</keyword>
<evidence type="ECO:0000313" key="7">
    <source>
        <dbReference type="Proteomes" id="UP000824469"/>
    </source>
</evidence>
<protein>
    <recommendedName>
        <fullName evidence="5">RRM domain-containing protein</fullName>
    </recommendedName>
</protein>
<feature type="non-terminal residue" evidence="6">
    <location>
        <position position="269"/>
    </location>
</feature>
<dbReference type="InterPro" id="IPR012677">
    <property type="entry name" value="Nucleotide-bd_a/b_plait_sf"/>
</dbReference>
<dbReference type="PROSITE" id="PS50102">
    <property type="entry name" value="RRM"/>
    <property type="match status" value="2"/>
</dbReference>
<dbReference type="Pfam" id="PF00076">
    <property type="entry name" value="RRM_1"/>
    <property type="match status" value="2"/>
</dbReference>
<comment type="caution">
    <text evidence="6">The sequence shown here is derived from an EMBL/GenBank/DDBJ whole genome shotgun (WGS) entry which is preliminary data.</text>
</comment>
<evidence type="ECO:0000259" key="5">
    <source>
        <dbReference type="PROSITE" id="PS50102"/>
    </source>
</evidence>
<evidence type="ECO:0000313" key="6">
    <source>
        <dbReference type="EMBL" id="KAH9314370.1"/>
    </source>
</evidence>
<feature type="non-terminal residue" evidence="6">
    <location>
        <position position="1"/>
    </location>
</feature>
<feature type="domain" description="RRM" evidence="5">
    <location>
        <begin position="198"/>
        <end position="264"/>
    </location>
</feature>
<dbReference type="PANTHER" id="PTHR48024">
    <property type="entry name" value="GEO13361P1-RELATED"/>
    <property type="match status" value="1"/>
</dbReference>
<name>A0AA38G1Z6_TAXCH</name>
<dbReference type="Gene3D" id="3.30.70.330">
    <property type="match status" value="2"/>
</dbReference>
<sequence>LMHTLTFAFAIFNNFTSAFAKTDDDGFEEEEEIANGNTNENEEMEEEQDKAEAKSEAEAKVSEQDIKNLMEPFTKEQLVGIIHDITNKDTDILANIRRLANKDANHRKIFVSGLGWDTTPGTLKFVFSEYDELEECTVIMEKTTAKSKGYDFVTFKDIDAAQRALKEPNKKIDSRMTVCQMASIGPMPQQHVNELIGHKIYVSNVPADLLAQKLLNFISKYNEVKEGPLGFDKQLGKSRGFSLFIYKATKGAKKALEDPNKNIDAIPCI</sequence>
<dbReference type="Proteomes" id="UP000824469">
    <property type="component" value="Unassembled WGS sequence"/>
</dbReference>
<dbReference type="SUPFAM" id="SSF54928">
    <property type="entry name" value="RNA-binding domain, RBD"/>
    <property type="match status" value="1"/>
</dbReference>
<accession>A0AA38G1Z6</accession>
<evidence type="ECO:0000256" key="4">
    <source>
        <dbReference type="SAM" id="SignalP"/>
    </source>
</evidence>
<evidence type="ECO:0000256" key="1">
    <source>
        <dbReference type="ARBA" id="ARBA00022884"/>
    </source>
</evidence>
<evidence type="ECO:0000256" key="2">
    <source>
        <dbReference type="PROSITE-ProRule" id="PRU00176"/>
    </source>
</evidence>
<dbReference type="OMA" id="ANKDANH"/>
<keyword evidence="1 2" id="KW-0694">RNA-binding</keyword>
<feature type="chain" id="PRO_5041317160" description="RRM domain-containing protein" evidence="4">
    <location>
        <begin position="21"/>
        <end position="269"/>
    </location>
</feature>
<feature type="compositionally biased region" description="Acidic residues" evidence="3">
    <location>
        <begin position="40"/>
        <end position="49"/>
    </location>
</feature>
<dbReference type="PANTHER" id="PTHR48024:SF25">
    <property type="entry name" value="UBP1-ASSOCIATED PROTEIN 2C"/>
    <property type="match status" value="1"/>
</dbReference>
<feature type="region of interest" description="Disordered" evidence="3">
    <location>
        <begin position="23"/>
        <end position="59"/>
    </location>
</feature>
<evidence type="ECO:0000256" key="3">
    <source>
        <dbReference type="SAM" id="MobiDB-lite"/>
    </source>
</evidence>
<dbReference type="GO" id="GO:0003723">
    <property type="term" value="F:RNA binding"/>
    <property type="evidence" value="ECO:0007669"/>
    <property type="project" value="UniProtKB-UniRule"/>
</dbReference>
<keyword evidence="4" id="KW-0732">Signal</keyword>
<feature type="compositionally biased region" description="Basic and acidic residues" evidence="3">
    <location>
        <begin position="50"/>
        <end position="59"/>
    </location>
</feature>
<dbReference type="GO" id="GO:0005634">
    <property type="term" value="C:nucleus"/>
    <property type="evidence" value="ECO:0007669"/>
    <property type="project" value="TreeGrafter"/>
</dbReference>
<proteinExistence type="predicted"/>
<feature type="signal peptide" evidence="4">
    <location>
        <begin position="1"/>
        <end position="20"/>
    </location>
</feature>
<dbReference type="InterPro" id="IPR050886">
    <property type="entry name" value="RNA-binding_reg"/>
</dbReference>
<gene>
    <name evidence="6" type="ORF">KI387_022997</name>
</gene>
<dbReference type="SMART" id="SM00360">
    <property type="entry name" value="RRM"/>
    <property type="match status" value="2"/>
</dbReference>
<dbReference type="AlphaFoldDB" id="A0AA38G1Z6"/>